<evidence type="ECO:0000313" key="3">
    <source>
        <dbReference type="Proteomes" id="UP000660339"/>
    </source>
</evidence>
<feature type="region of interest" description="Disordered" evidence="1">
    <location>
        <begin position="14"/>
        <end position="35"/>
    </location>
</feature>
<reference evidence="2" key="1">
    <citation type="submission" date="2021-01" db="EMBL/GenBank/DDBJ databases">
        <title>Whole genome shotgun sequence of Catellatospora methionotrophica NBRC 14553.</title>
        <authorList>
            <person name="Komaki H."/>
            <person name="Tamura T."/>
        </authorList>
    </citation>
    <scope>NUCLEOTIDE SEQUENCE</scope>
    <source>
        <strain evidence="2">NBRC 14553</strain>
    </source>
</reference>
<evidence type="ECO:0000256" key="1">
    <source>
        <dbReference type="SAM" id="MobiDB-lite"/>
    </source>
</evidence>
<dbReference type="Proteomes" id="UP000660339">
    <property type="component" value="Unassembled WGS sequence"/>
</dbReference>
<gene>
    <name evidence="2" type="ORF">Cme02nite_45270</name>
</gene>
<keyword evidence="3" id="KW-1185">Reference proteome</keyword>
<sequence>MSSHPAWCQIRHPAGQAAQGVHSRTLGDIPTADGGSVLVELNDRDDRGPLVSIGVTDEDGAYASADLDGPTGREVAALLGQAADLLAGGAR</sequence>
<name>A0A8J3LKI8_9ACTN</name>
<protein>
    <submittedName>
        <fullName evidence="2">Uncharacterized protein</fullName>
    </submittedName>
</protein>
<accession>A0A8J3LKI8</accession>
<dbReference type="EMBL" id="BONJ01000026">
    <property type="protein sequence ID" value="GIG16195.1"/>
    <property type="molecule type" value="Genomic_DNA"/>
</dbReference>
<proteinExistence type="predicted"/>
<evidence type="ECO:0000313" key="2">
    <source>
        <dbReference type="EMBL" id="GIG16195.1"/>
    </source>
</evidence>
<dbReference type="RefSeq" id="WP_166387754.1">
    <property type="nucleotide sequence ID" value="NZ_BAAATT010000010.1"/>
</dbReference>
<organism evidence="2 3">
    <name type="scientific">Catellatospora methionotrophica</name>
    <dbReference type="NCBI Taxonomy" id="121620"/>
    <lineage>
        <taxon>Bacteria</taxon>
        <taxon>Bacillati</taxon>
        <taxon>Actinomycetota</taxon>
        <taxon>Actinomycetes</taxon>
        <taxon>Micromonosporales</taxon>
        <taxon>Micromonosporaceae</taxon>
        <taxon>Catellatospora</taxon>
    </lineage>
</organism>
<comment type="caution">
    <text evidence="2">The sequence shown here is derived from an EMBL/GenBank/DDBJ whole genome shotgun (WGS) entry which is preliminary data.</text>
</comment>
<dbReference type="AlphaFoldDB" id="A0A8J3LKI8"/>